<gene>
    <name evidence="3" type="ORF">SAMN05443248_1881</name>
</gene>
<accession>A0A1M5KND4</accession>
<feature type="region of interest" description="Disordered" evidence="1">
    <location>
        <begin position="60"/>
        <end position="144"/>
    </location>
</feature>
<protein>
    <submittedName>
        <fullName evidence="3">Uncharacterized protein</fullName>
    </submittedName>
</protein>
<keyword evidence="2" id="KW-0732">Signal</keyword>
<organism evidence="3 4">
    <name type="scientific">Bradyrhizobium erythrophlei</name>
    <dbReference type="NCBI Taxonomy" id="1437360"/>
    <lineage>
        <taxon>Bacteria</taxon>
        <taxon>Pseudomonadati</taxon>
        <taxon>Pseudomonadota</taxon>
        <taxon>Alphaproteobacteria</taxon>
        <taxon>Hyphomicrobiales</taxon>
        <taxon>Nitrobacteraceae</taxon>
        <taxon>Bradyrhizobium</taxon>
    </lineage>
</organism>
<feature type="chain" id="PRO_5012025135" evidence="2">
    <location>
        <begin position="24"/>
        <end position="175"/>
    </location>
</feature>
<dbReference type="AlphaFoldDB" id="A0A1M5KND4"/>
<evidence type="ECO:0000256" key="1">
    <source>
        <dbReference type="SAM" id="MobiDB-lite"/>
    </source>
</evidence>
<sequence length="175" mass="18700">MSRTIWFALFCLIGLGAAIAIKAATPPAEQAQHQGKMEPAFALNESAKSDRLELADTPGETGIVVPATGTRPVETPSVVPETGPVETPSASPETRPVETPSASSETTRKIASKHWQDANARIAPVAPPRRHTKSKESKKTVGEYPVSAKAEVWHCRQDAVGSLLRSLDLSPRCNL</sequence>
<evidence type="ECO:0000256" key="2">
    <source>
        <dbReference type="SAM" id="SignalP"/>
    </source>
</evidence>
<reference evidence="3 4" key="1">
    <citation type="submission" date="2016-11" db="EMBL/GenBank/DDBJ databases">
        <authorList>
            <person name="Jaros S."/>
            <person name="Januszkiewicz K."/>
            <person name="Wedrychowicz H."/>
        </authorList>
    </citation>
    <scope>NUCLEOTIDE SEQUENCE [LARGE SCALE GENOMIC DNA]</scope>
    <source>
        <strain evidence="3 4">GAS138</strain>
    </source>
</reference>
<dbReference type="Proteomes" id="UP000189796">
    <property type="component" value="Chromosome I"/>
</dbReference>
<dbReference type="EMBL" id="LT670817">
    <property type="protein sequence ID" value="SHG53683.1"/>
    <property type="molecule type" value="Genomic_DNA"/>
</dbReference>
<evidence type="ECO:0000313" key="3">
    <source>
        <dbReference type="EMBL" id="SHG53683.1"/>
    </source>
</evidence>
<proteinExistence type="predicted"/>
<evidence type="ECO:0000313" key="4">
    <source>
        <dbReference type="Proteomes" id="UP000189796"/>
    </source>
</evidence>
<feature type="signal peptide" evidence="2">
    <location>
        <begin position="1"/>
        <end position="23"/>
    </location>
</feature>
<name>A0A1M5KND4_9BRAD</name>